<comment type="catalytic activity">
    <reaction evidence="6 9">
        <text>glyoxylate + acetyl-CoA + H2O = (S)-malate + CoA + H(+)</text>
        <dbReference type="Rhea" id="RHEA:18181"/>
        <dbReference type="ChEBI" id="CHEBI:15377"/>
        <dbReference type="ChEBI" id="CHEBI:15378"/>
        <dbReference type="ChEBI" id="CHEBI:15589"/>
        <dbReference type="ChEBI" id="CHEBI:36655"/>
        <dbReference type="ChEBI" id="CHEBI:57287"/>
        <dbReference type="ChEBI" id="CHEBI:57288"/>
        <dbReference type="EC" id="2.3.3.9"/>
    </reaction>
</comment>
<comment type="similarity">
    <text evidence="1 9">Belongs to the malate synthase family.</text>
</comment>
<evidence type="ECO:0000256" key="4">
    <source>
        <dbReference type="ARBA" id="ARBA00022532"/>
    </source>
</evidence>
<evidence type="ECO:0000256" key="9">
    <source>
        <dbReference type="RuleBase" id="RU000555"/>
    </source>
</evidence>
<dbReference type="PANTHER" id="PTHR42902:SF1">
    <property type="entry name" value="MALATE SYNTHASE 1-RELATED"/>
    <property type="match status" value="1"/>
</dbReference>
<feature type="active site" description="Proton donor" evidence="8">
    <location>
        <position position="453"/>
    </location>
</feature>
<feature type="domain" description="Malate synthase N-terminal" evidence="11">
    <location>
        <begin position="22"/>
        <end position="72"/>
    </location>
</feature>
<dbReference type="InterPro" id="IPR001465">
    <property type="entry name" value="Malate_synthase_TIM"/>
</dbReference>
<dbReference type="InterPro" id="IPR019830">
    <property type="entry name" value="Malate_synthase_CS"/>
</dbReference>
<accession>A0A8J7PG01</accession>
<comment type="pathway">
    <text evidence="9">Carbohydrate metabolism; glyoxylate cycle; (S)-malate from isocitrate: step 2/2.</text>
</comment>
<keyword evidence="5 9" id="KW-0808">Transferase</keyword>
<dbReference type="InterPro" id="IPR044856">
    <property type="entry name" value="Malate_synth_C_sf"/>
</dbReference>
<dbReference type="GO" id="GO:0005737">
    <property type="term" value="C:cytoplasm"/>
    <property type="evidence" value="ECO:0007669"/>
    <property type="project" value="TreeGrafter"/>
</dbReference>
<name>A0A8J7PG01_9BACT</name>
<dbReference type="FunFam" id="1.20.1220.12:FF:000001">
    <property type="entry name" value="Malate synthase"/>
    <property type="match status" value="1"/>
</dbReference>
<evidence type="ECO:0000256" key="6">
    <source>
        <dbReference type="ARBA" id="ARBA00047918"/>
    </source>
</evidence>
<dbReference type="InterPro" id="IPR046363">
    <property type="entry name" value="MS_N_TIM-barrel_dom"/>
</dbReference>
<evidence type="ECO:0000313" key="13">
    <source>
        <dbReference type="EMBL" id="MBN8659310.1"/>
    </source>
</evidence>
<dbReference type="EMBL" id="JAFLCK010000003">
    <property type="protein sequence ID" value="MBN8659310.1"/>
    <property type="molecule type" value="Genomic_DNA"/>
</dbReference>
<dbReference type="SUPFAM" id="SSF51645">
    <property type="entry name" value="Malate synthase G"/>
    <property type="match status" value="1"/>
</dbReference>
<evidence type="ECO:0000256" key="3">
    <source>
        <dbReference type="ARBA" id="ARBA00022435"/>
    </source>
</evidence>
<evidence type="ECO:0000259" key="10">
    <source>
        <dbReference type="Pfam" id="PF01274"/>
    </source>
</evidence>
<dbReference type="PROSITE" id="PS00510">
    <property type="entry name" value="MALATE_SYNTHASE"/>
    <property type="match status" value="1"/>
</dbReference>
<comment type="caution">
    <text evidence="13">The sequence shown here is derived from an EMBL/GenBank/DDBJ whole genome shotgun (WGS) entry which is preliminary data.</text>
</comment>
<evidence type="ECO:0000313" key="14">
    <source>
        <dbReference type="Proteomes" id="UP000664277"/>
    </source>
</evidence>
<dbReference type="Gene3D" id="3.20.20.360">
    <property type="entry name" value="Malate synthase, domain 3"/>
    <property type="match status" value="1"/>
</dbReference>
<dbReference type="AlphaFoldDB" id="A0A8J7PG01"/>
<protein>
    <recommendedName>
        <fullName evidence="7 9">Malate synthase</fullName>
        <ecNumber evidence="2 9">2.3.3.9</ecNumber>
    </recommendedName>
</protein>
<organism evidence="13 14">
    <name type="scientific">Candidatus Obscuribacter phosphatis</name>
    <dbReference type="NCBI Taxonomy" id="1906157"/>
    <lineage>
        <taxon>Bacteria</taxon>
        <taxon>Bacillati</taxon>
        <taxon>Candidatus Melainabacteria</taxon>
        <taxon>Candidatus Obscuribacterales</taxon>
        <taxon>Candidatus Obscuribacteraceae</taxon>
        <taxon>Candidatus Obscuribacter</taxon>
    </lineage>
</organism>
<dbReference type="Proteomes" id="UP000664277">
    <property type="component" value="Unassembled WGS sequence"/>
</dbReference>
<proteinExistence type="inferred from homology"/>
<dbReference type="InterPro" id="IPR048355">
    <property type="entry name" value="MS_C"/>
</dbReference>
<keyword evidence="3 9" id="KW-0329">Glyoxylate bypass</keyword>
<dbReference type="FunFam" id="3.20.20.360:FF:000001">
    <property type="entry name" value="Malate synthase"/>
    <property type="match status" value="1"/>
</dbReference>
<dbReference type="PIRSF" id="PIRSF001363">
    <property type="entry name" value="Malate_synth"/>
    <property type="match status" value="1"/>
</dbReference>
<dbReference type="GO" id="GO:0006099">
    <property type="term" value="P:tricarboxylic acid cycle"/>
    <property type="evidence" value="ECO:0007669"/>
    <property type="project" value="UniProtKB-KW"/>
</dbReference>
<dbReference type="InterPro" id="IPR048356">
    <property type="entry name" value="MS_N"/>
</dbReference>
<dbReference type="EC" id="2.3.3.9" evidence="2 9"/>
<evidence type="ECO:0000256" key="7">
    <source>
        <dbReference type="ARBA" id="ARBA00068441"/>
    </source>
</evidence>
<reference evidence="13" key="1">
    <citation type="submission" date="2021-02" db="EMBL/GenBank/DDBJ databases">
        <title>Genome-Resolved Metagenomics of a Microbial Community Performing Photosynthetic Biological Nutrient Removal.</title>
        <authorList>
            <person name="Mcdaniel E.A."/>
        </authorList>
    </citation>
    <scope>NUCLEOTIDE SEQUENCE</scope>
    <source>
        <strain evidence="13">UWPOB_OBS1</strain>
    </source>
</reference>
<feature type="domain" description="Malate synthase C-terminal" evidence="12">
    <location>
        <begin position="419"/>
        <end position="531"/>
    </location>
</feature>
<evidence type="ECO:0000259" key="12">
    <source>
        <dbReference type="Pfam" id="PF20659"/>
    </source>
</evidence>
<evidence type="ECO:0000256" key="1">
    <source>
        <dbReference type="ARBA" id="ARBA00006394"/>
    </source>
</evidence>
<dbReference type="InterPro" id="IPR006252">
    <property type="entry name" value="Malate_synthA"/>
</dbReference>
<dbReference type="Gene3D" id="1.20.1220.12">
    <property type="entry name" value="Malate synthase, domain III"/>
    <property type="match status" value="1"/>
</dbReference>
<dbReference type="CDD" id="cd00727">
    <property type="entry name" value="malate_synt_A"/>
    <property type="match status" value="1"/>
</dbReference>
<dbReference type="UniPathway" id="UPA00703">
    <property type="reaction ID" value="UER00720"/>
</dbReference>
<evidence type="ECO:0000259" key="11">
    <source>
        <dbReference type="Pfam" id="PF20656"/>
    </source>
</evidence>
<dbReference type="NCBIfam" id="TIGR01344">
    <property type="entry name" value="malate_syn_A"/>
    <property type="match status" value="1"/>
</dbReference>
<evidence type="ECO:0000256" key="2">
    <source>
        <dbReference type="ARBA" id="ARBA00012636"/>
    </source>
</evidence>
<dbReference type="PANTHER" id="PTHR42902">
    <property type="entry name" value="MALATE SYNTHASE"/>
    <property type="match status" value="1"/>
</dbReference>
<sequence>MTNLTRVLARPELVVDKKYPQYSELTDEILTEEALTFIGALEENFRESQVALLQKRELVKEALDKGQFPQFCNDSQVSEGNWKVAPTPSDLADRRVEITGPCERKMMINALNSGARVFMADLEDSMTPTWHNVLMGQKNLIEAVKGTLSFTSPEGKNYKLNLDTRLATLVVRPRGLHMVERHLTVAGKPASASLFDFGLYFFHNAKTLLQRGSGPYFYLPKLESREEARFWNDVFNFAQDYLKIERGTIRATVLIETILAAFEMEAILFELKEHAAGLNAGRWDYIFSLIKKTNKHKEFVLPDRSKVTMAVPFMRAYAKLLVDTCHKHGAHAIGGMAAFIPSRKDQAINEVALKKVQEDKEREASDGFDGTWVAHPDLVSTARAVFDKVLGAKPDQKEKTNNIKVSPQDLLNTAIEGEVTREGVQNNIDVALRYLDSWLSGNGAAAIHNLMEDAATAEIARAQLWQWIKYSTSVKSPHFIENMNKNIYLSIKNNLIDKLRETAPHIKEASEILDALVLSDHFEDFLTTRAYLYLQD</sequence>
<feature type="active site" description="Proton acceptor" evidence="8">
    <location>
        <position position="172"/>
    </location>
</feature>
<dbReference type="Pfam" id="PF01274">
    <property type="entry name" value="MS_TIM-barrel"/>
    <property type="match status" value="1"/>
</dbReference>
<dbReference type="GO" id="GO:0004474">
    <property type="term" value="F:malate synthase activity"/>
    <property type="evidence" value="ECO:0007669"/>
    <property type="project" value="UniProtKB-EC"/>
</dbReference>
<dbReference type="Pfam" id="PF20659">
    <property type="entry name" value="MS_C"/>
    <property type="match status" value="1"/>
</dbReference>
<evidence type="ECO:0000256" key="8">
    <source>
        <dbReference type="PIRSR" id="PIRSR001363-1"/>
    </source>
</evidence>
<keyword evidence="4 9" id="KW-0816">Tricarboxylic acid cycle</keyword>
<feature type="domain" description="Malate synthase TIM barrel" evidence="10">
    <location>
        <begin position="168"/>
        <end position="412"/>
    </location>
</feature>
<evidence type="ECO:0000256" key="5">
    <source>
        <dbReference type="ARBA" id="ARBA00022679"/>
    </source>
</evidence>
<gene>
    <name evidence="13" type="primary">aceB</name>
    <name evidence="13" type="ORF">J0M35_03030</name>
</gene>
<keyword evidence="13" id="KW-0012">Acyltransferase</keyword>
<dbReference type="InterPro" id="IPR011076">
    <property type="entry name" value="Malate_synth_sf"/>
</dbReference>
<dbReference type="GO" id="GO:0006097">
    <property type="term" value="P:glyoxylate cycle"/>
    <property type="evidence" value="ECO:0007669"/>
    <property type="project" value="UniProtKB-UniPathway"/>
</dbReference>
<dbReference type="Pfam" id="PF20656">
    <property type="entry name" value="MS_N"/>
    <property type="match status" value="1"/>
</dbReference>